<dbReference type="OMA" id="NTEELVW"/>
<sequence>MGSSSSTSSSPDGKCGGVYSFKLFFYDKVDEESARQEKDHSMTNDQLLEKFGKLTDTSEEILKVMYYTHPLNWWQVTKYNLQHAYIVFETDNWYWSIEKNDNCVAIQRSKKIQFVRDKYYRTDRQAALTTGISCIQEKTVASNRTVKEFLEHIKSSNYVNQQYHFLEQNCYQMADKIYAIF</sequence>
<dbReference type="Proteomes" id="UP000000305">
    <property type="component" value="Unassembled WGS sequence"/>
</dbReference>
<gene>
    <name evidence="1" type="ORF">DAPPUDRAFT_225508</name>
</gene>
<dbReference type="EMBL" id="GL732558">
    <property type="protein sequence ID" value="EFX78204.1"/>
    <property type="molecule type" value="Genomic_DNA"/>
</dbReference>
<protein>
    <recommendedName>
        <fullName evidence="3">PPPDE domain-containing protein</fullName>
    </recommendedName>
</protein>
<evidence type="ECO:0000313" key="1">
    <source>
        <dbReference type="EMBL" id="EFX78204.1"/>
    </source>
</evidence>
<dbReference type="KEGG" id="dpx:DAPPUDRAFT_225508"/>
<keyword evidence="2" id="KW-1185">Reference proteome</keyword>
<dbReference type="PhylomeDB" id="E9GQZ6"/>
<dbReference type="OrthoDB" id="6381337at2759"/>
<dbReference type="PANTHER" id="PTHR33173">
    <property type="match status" value="1"/>
</dbReference>
<organism evidence="1 2">
    <name type="scientific">Daphnia pulex</name>
    <name type="common">Water flea</name>
    <dbReference type="NCBI Taxonomy" id="6669"/>
    <lineage>
        <taxon>Eukaryota</taxon>
        <taxon>Metazoa</taxon>
        <taxon>Ecdysozoa</taxon>
        <taxon>Arthropoda</taxon>
        <taxon>Crustacea</taxon>
        <taxon>Branchiopoda</taxon>
        <taxon>Diplostraca</taxon>
        <taxon>Cladocera</taxon>
        <taxon>Anomopoda</taxon>
        <taxon>Daphniidae</taxon>
        <taxon>Daphnia</taxon>
    </lineage>
</organism>
<evidence type="ECO:0008006" key="3">
    <source>
        <dbReference type="Google" id="ProtNLM"/>
    </source>
</evidence>
<dbReference type="PANTHER" id="PTHR33173:SF2">
    <property type="entry name" value="MYND-TYPE DOMAIN-CONTAINING PROTEIN"/>
    <property type="match status" value="1"/>
</dbReference>
<dbReference type="InParanoid" id="E9GQZ6"/>
<accession>E9GQZ6</accession>
<reference evidence="1 2" key="1">
    <citation type="journal article" date="2011" name="Science">
        <title>The ecoresponsive genome of Daphnia pulex.</title>
        <authorList>
            <person name="Colbourne J.K."/>
            <person name="Pfrender M.E."/>
            <person name="Gilbert D."/>
            <person name="Thomas W.K."/>
            <person name="Tucker A."/>
            <person name="Oakley T.H."/>
            <person name="Tokishita S."/>
            <person name="Aerts A."/>
            <person name="Arnold G.J."/>
            <person name="Basu M.K."/>
            <person name="Bauer D.J."/>
            <person name="Caceres C.E."/>
            <person name="Carmel L."/>
            <person name="Casola C."/>
            <person name="Choi J.H."/>
            <person name="Detter J.C."/>
            <person name="Dong Q."/>
            <person name="Dusheyko S."/>
            <person name="Eads B.D."/>
            <person name="Frohlich T."/>
            <person name="Geiler-Samerotte K.A."/>
            <person name="Gerlach D."/>
            <person name="Hatcher P."/>
            <person name="Jogdeo S."/>
            <person name="Krijgsveld J."/>
            <person name="Kriventseva E.V."/>
            <person name="Kultz D."/>
            <person name="Laforsch C."/>
            <person name="Lindquist E."/>
            <person name="Lopez J."/>
            <person name="Manak J.R."/>
            <person name="Muller J."/>
            <person name="Pangilinan J."/>
            <person name="Patwardhan R.P."/>
            <person name="Pitluck S."/>
            <person name="Pritham E.J."/>
            <person name="Rechtsteiner A."/>
            <person name="Rho M."/>
            <person name="Rogozin I.B."/>
            <person name="Sakarya O."/>
            <person name="Salamov A."/>
            <person name="Schaack S."/>
            <person name="Shapiro H."/>
            <person name="Shiga Y."/>
            <person name="Skalitzky C."/>
            <person name="Smith Z."/>
            <person name="Souvorov A."/>
            <person name="Sung W."/>
            <person name="Tang Z."/>
            <person name="Tsuchiya D."/>
            <person name="Tu H."/>
            <person name="Vos H."/>
            <person name="Wang M."/>
            <person name="Wolf Y.I."/>
            <person name="Yamagata H."/>
            <person name="Yamada T."/>
            <person name="Ye Y."/>
            <person name="Shaw J.R."/>
            <person name="Andrews J."/>
            <person name="Crease T.J."/>
            <person name="Tang H."/>
            <person name="Lucas S.M."/>
            <person name="Robertson H.M."/>
            <person name="Bork P."/>
            <person name="Koonin E.V."/>
            <person name="Zdobnov E.M."/>
            <person name="Grigoriev I.V."/>
            <person name="Lynch M."/>
            <person name="Boore J.L."/>
        </authorList>
    </citation>
    <scope>NUCLEOTIDE SEQUENCE [LARGE SCALE GENOMIC DNA]</scope>
</reference>
<evidence type="ECO:0000313" key="2">
    <source>
        <dbReference type="Proteomes" id="UP000000305"/>
    </source>
</evidence>
<dbReference type="AlphaFoldDB" id="E9GQZ6"/>
<proteinExistence type="predicted"/>
<dbReference type="HOGENOM" id="CLU_098073_0_0_1"/>
<name>E9GQZ6_DAPPU</name>